<keyword evidence="9 10" id="KW-0807">Transducer</keyword>
<feature type="region of interest" description="Disordered" evidence="11">
    <location>
        <begin position="1"/>
        <end position="24"/>
    </location>
</feature>
<dbReference type="PANTHER" id="PTHR21137:SF35">
    <property type="entry name" value="ODORANT RECEPTOR 19A-RELATED"/>
    <property type="match status" value="1"/>
</dbReference>
<sequence>METSVREDKTKFGKLEPTVEGPKAKEKKTSEECLDLTIRLFKKINFWKDDRVKKPWYRDGYFLFTKVLLLTHAVYVVPVTYWMLFEKSFWAKVEEGVENMFAASTVVFVLAKIYLTLKHQREIENLKNRINSNLRDSKFLNGNDLSVFESCLRREKIHVLLLFLGYGTAFSYIARGIGNILRPKPSGEYKLPYWYPFQPRGVLFFVFFIHQIIIGFALAHLGPLCDALFYSIVFCVSKHFEILKDGISKEPGILNRKFVDDHQVIVRLYFTIDKLDKTKVTSMTGQIQSIYSPFLFLELSVNSGLICVAMYKVTLEVTDVLTYLGGVFFLLFKVGQLLMYCWYGEILMQSGSLICEGIYFRPWEEHLNKRSGQTLVNFIISIQRPVQLKGGSYIKVSLTTMTKVTKPWRGSTHPK</sequence>
<evidence type="ECO:0000256" key="4">
    <source>
        <dbReference type="ARBA" id="ARBA00022692"/>
    </source>
</evidence>
<comment type="caution">
    <text evidence="12">The sequence shown here is derived from an EMBL/GenBank/DDBJ whole genome shotgun (WGS) entry which is preliminary data.</text>
</comment>
<keyword evidence="5 10" id="KW-0552">Olfaction</keyword>
<feature type="transmembrane region" description="Helical" evidence="10">
    <location>
        <begin position="323"/>
        <end position="343"/>
    </location>
</feature>
<protein>
    <recommendedName>
        <fullName evidence="10">Odorant receptor</fullName>
    </recommendedName>
</protein>
<dbReference type="PANTHER" id="PTHR21137">
    <property type="entry name" value="ODORANT RECEPTOR"/>
    <property type="match status" value="1"/>
</dbReference>
<dbReference type="Pfam" id="PF02949">
    <property type="entry name" value="7tm_6"/>
    <property type="match status" value="1"/>
</dbReference>
<dbReference type="Proteomes" id="UP001359485">
    <property type="component" value="Unassembled WGS sequence"/>
</dbReference>
<evidence type="ECO:0000256" key="8">
    <source>
        <dbReference type="ARBA" id="ARBA00023170"/>
    </source>
</evidence>
<feature type="transmembrane region" description="Helical" evidence="10">
    <location>
        <begin position="61"/>
        <end position="84"/>
    </location>
</feature>
<reference evidence="12 13" key="1">
    <citation type="submission" date="2023-09" db="EMBL/GenBank/DDBJ databases">
        <title>Genomes of two closely related lineages of the louse Polyplax serrata with different host specificities.</title>
        <authorList>
            <person name="Martinu J."/>
            <person name="Tarabai H."/>
            <person name="Stefka J."/>
            <person name="Hypsa V."/>
        </authorList>
    </citation>
    <scope>NUCLEOTIDE SEQUENCE [LARGE SCALE GENOMIC DNA]</scope>
    <source>
        <strain evidence="12">98ZLc_SE</strain>
    </source>
</reference>
<evidence type="ECO:0000313" key="13">
    <source>
        <dbReference type="Proteomes" id="UP001359485"/>
    </source>
</evidence>
<evidence type="ECO:0000256" key="10">
    <source>
        <dbReference type="RuleBase" id="RU351113"/>
    </source>
</evidence>
<evidence type="ECO:0000256" key="7">
    <source>
        <dbReference type="ARBA" id="ARBA00023136"/>
    </source>
</evidence>
<evidence type="ECO:0000256" key="9">
    <source>
        <dbReference type="ARBA" id="ARBA00023224"/>
    </source>
</evidence>
<gene>
    <name evidence="12" type="ORF">RUM44_012292</name>
</gene>
<comment type="subcellular location">
    <subcellularLocation>
        <location evidence="1 10">Cell membrane</location>
        <topology evidence="1 10">Multi-pass membrane protein</topology>
    </subcellularLocation>
</comment>
<evidence type="ECO:0000256" key="6">
    <source>
        <dbReference type="ARBA" id="ARBA00022989"/>
    </source>
</evidence>
<keyword evidence="7 10" id="KW-0472">Membrane</keyword>
<evidence type="ECO:0000256" key="3">
    <source>
        <dbReference type="ARBA" id="ARBA00022606"/>
    </source>
</evidence>
<feature type="transmembrane region" description="Helical" evidence="10">
    <location>
        <begin position="201"/>
        <end position="221"/>
    </location>
</feature>
<comment type="similarity">
    <text evidence="10">Belongs to the insect chemoreceptor superfamily. Heteromeric odorant receptor channel (TC 1.A.69) family.</text>
</comment>
<keyword evidence="4 10" id="KW-0812">Transmembrane</keyword>
<evidence type="ECO:0000256" key="2">
    <source>
        <dbReference type="ARBA" id="ARBA00022475"/>
    </source>
</evidence>
<organism evidence="12 13">
    <name type="scientific">Polyplax serrata</name>
    <name type="common">Common mouse louse</name>
    <dbReference type="NCBI Taxonomy" id="468196"/>
    <lineage>
        <taxon>Eukaryota</taxon>
        <taxon>Metazoa</taxon>
        <taxon>Ecdysozoa</taxon>
        <taxon>Arthropoda</taxon>
        <taxon>Hexapoda</taxon>
        <taxon>Insecta</taxon>
        <taxon>Pterygota</taxon>
        <taxon>Neoptera</taxon>
        <taxon>Paraneoptera</taxon>
        <taxon>Psocodea</taxon>
        <taxon>Troctomorpha</taxon>
        <taxon>Phthiraptera</taxon>
        <taxon>Anoplura</taxon>
        <taxon>Polyplacidae</taxon>
        <taxon>Polyplax</taxon>
    </lineage>
</organism>
<evidence type="ECO:0000256" key="5">
    <source>
        <dbReference type="ARBA" id="ARBA00022725"/>
    </source>
</evidence>
<name>A0ABR1BEN3_POLSC</name>
<keyword evidence="8 10" id="KW-0675">Receptor</keyword>
<keyword evidence="6 10" id="KW-1133">Transmembrane helix</keyword>
<comment type="caution">
    <text evidence="10">Lacks conserved residue(s) required for the propagation of feature annotation.</text>
</comment>
<keyword evidence="13" id="KW-1185">Reference proteome</keyword>
<evidence type="ECO:0000256" key="1">
    <source>
        <dbReference type="ARBA" id="ARBA00004651"/>
    </source>
</evidence>
<feature type="compositionally biased region" description="Basic and acidic residues" evidence="11">
    <location>
        <begin position="1"/>
        <end position="14"/>
    </location>
</feature>
<feature type="transmembrane region" description="Helical" evidence="10">
    <location>
        <begin position="290"/>
        <end position="311"/>
    </location>
</feature>
<feature type="transmembrane region" description="Helical" evidence="10">
    <location>
        <begin position="159"/>
        <end position="181"/>
    </location>
</feature>
<evidence type="ECO:0000313" key="12">
    <source>
        <dbReference type="EMBL" id="KAK6640596.1"/>
    </source>
</evidence>
<dbReference type="InterPro" id="IPR004117">
    <property type="entry name" value="7tm6_olfct_rcpt"/>
</dbReference>
<accession>A0ABR1BEN3</accession>
<feature type="transmembrane region" description="Helical" evidence="10">
    <location>
        <begin position="96"/>
        <end position="117"/>
    </location>
</feature>
<keyword evidence="2" id="KW-1003">Cell membrane</keyword>
<proteinExistence type="inferred from homology"/>
<evidence type="ECO:0000256" key="11">
    <source>
        <dbReference type="SAM" id="MobiDB-lite"/>
    </source>
</evidence>
<dbReference type="EMBL" id="JAWJWF010000001">
    <property type="protein sequence ID" value="KAK6640596.1"/>
    <property type="molecule type" value="Genomic_DNA"/>
</dbReference>
<keyword evidence="3 10" id="KW-0716">Sensory transduction</keyword>